<dbReference type="EMBL" id="CDMH01000034">
    <property type="protein sequence ID" value="CRF42513.1"/>
    <property type="molecule type" value="Genomic_DNA"/>
</dbReference>
<evidence type="ECO:0000313" key="4">
    <source>
        <dbReference type="Proteomes" id="UP000045175"/>
    </source>
</evidence>
<sequence>MSARAHSYKWVGRGIGQSAKRGFIAQGLWRVFRSERGRDKCLRLGDERELIDLWWVVAIRSAMAGFGF</sequence>
<gene>
    <name evidence="1" type="ORF">HAL013_07010</name>
    <name evidence="2" type="ORF">HAL09_07540</name>
</gene>
<dbReference type="EMBL" id="CDMN01000031">
    <property type="protein sequence ID" value="CRF44181.1"/>
    <property type="molecule type" value="Genomic_DNA"/>
</dbReference>
<dbReference type="Proteomes" id="UP000045175">
    <property type="component" value="Unassembled WGS sequence"/>
</dbReference>
<proteinExistence type="predicted"/>
<organism evidence="1 4">
    <name type="scientific">Helicobacter ailurogastricus</name>
    <dbReference type="NCBI Taxonomy" id="1578720"/>
    <lineage>
        <taxon>Bacteria</taxon>
        <taxon>Pseudomonadati</taxon>
        <taxon>Campylobacterota</taxon>
        <taxon>Epsilonproteobacteria</taxon>
        <taxon>Campylobacterales</taxon>
        <taxon>Helicobacteraceae</taxon>
        <taxon>Helicobacter</taxon>
    </lineage>
</organism>
<reference evidence="3 4" key="2">
    <citation type="submission" date="2014-12" db="EMBL/GenBank/DDBJ databases">
        <authorList>
            <person name="Jaenicke S."/>
        </authorList>
    </citation>
    <scope>NUCLEOTIDE SEQUENCE [LARGE SCALE GENOMIC DNA]</scope>
</reference>
<protein>
    <submittedName>
        <fullName evidence="1">Uncharacterized protein</fullName>
    </submittedName>
</protein>
<accession>A0A0K2XAC5</accession>
<dbReference type="Proteomes" id="UP000041394">
    <property type="component" value="Unassembled WGS sequence"/>
</dbReference>
<evidence type="ECO:0000313" key="1">
    <source>
        <dbReference type="EMBL" id="CRF42513.1"/>
    </source>
</evidence>
<reference evidence="1" key="1">
    <citation type="submission" date="2014-12" db="EMBL/GenBank/DDBJ databases">
        <title>Whole genome sequences of four Staphylococcus schleiferi canine isolates.</title>
        <authorList>
            <person name="Misic A.M."/>
            <person name="Cain C."/>
            <person name="Morris D.O."/>
            <person name="Rankin S."/>
            <person name="Beiting D."/>
        </authorList>
    </citation>
    <scope>NUCLEOTIDE SEQUENCE</scope>
    <source>
        <strain evidence="1">ASB13</strain>
        <strain evidence="2">ASB9</strain>
    </source>
</reference>
<evidence type="ECO:0000313" key="3">
    <source>
        <dbReference type="Proteomes" id="UP000041394"/>
    </source>
</evidence>
<evidence type="ECO:0000313" key="2">
    <source>
        <dbReference type="EMBL" id="CRF44181.1"/>
    </source>
</evidence>
<dbReference type="AlphaFoldDB" id="A0A0K2XAC5"/>
<name>A0A0K2XAC5_9HELI</name>